<dbReference type="Gene3D" id="3.30.559.10">
    <property type="entry name" value="Chloramphenicol acetyltransferase-like domain"/>
    <property type="match status" value="1"/>
</dbReference>
<organism evidence="3">
    <name type="scientific">Mycobacterium xenopi 4042</name>
    <dbReference type="NCBI Taxonomy" id="1299334"/>
    <lineage>
        <taxon>Bacteria</taxon>
        <taxon>Bacillati</taxon>
        <taxon>Actinomycetota</taxon>
        <taxon>Actinomycetes</taxon>
        <taxon>Mycobacteriales</taxon>
        <taxon>Mycobacteriaceae</taxon>
        <taxon>Mycobacterium</taxon>
    </lineage>
</organism>
<accession>X7ZNS5</accession>
<dbReference type="SUPFAM" id="SSF52777">
    <property type="entry name" value="CoA-dependent acyltransferases"/>
    <property type="match status" value="1"/>
</dbReference>
<dbReference type="EMBL" id="JAOB01000070">
    <property type="protein sequence ID" value="EUA20701.1"/>
    <property type="molecule type" value="Genomic_DNA"/>
</dbReference>
<dbReference type="PATRIC" id="fig|1299334.3.peg.7824"/>
<dbReference type="InterPro" id="IPR001242">
    <property type="entry name" value="Condensation_dom"/>
</dbReference>
<gene>
    <name evidence="3" type="ORF">I553_3015</name>
</gene>
<dbReference type="InterPro" id="IPR023213">
    <property type="entry name" value="CAT-like_dom_sf"/>
</dbReference>
<protein>
    <submittedName>
        <fullName evidence="3">Condensation domain protein</fullName>
    </submittedName>
</protein>
<feature type="domain" description="Condensation" evidence="2">
    <location>
        <begin position="7"/>
        <end position="51"/>
    </location>
</feature>
<feature type="region of interest" description="Disordered" evidence="1">
    <location>
        <begin position="43"/>
        <end position="62"/>
    </location>
</feature>
<dbReference type="Pfam" id="PF00668">
    <property type="entry name" value="Condensation"/>
    <property type="match status" value="1"/>
</dbReference>
<evidence type="ECO:0000259" key="2">
    <source>
        <dbReference type="Pfam" id="PF00668"/>
    </source>
</evidence>
<evidence type="ECO:0000313" key="3">
    <source>
        <dbReference type="EMBL" id="EUA20701.1"/>
    </source>
</evidence>
<sequence length="62" mass="7089">MLSALWAADAGQLVLVIHHLVVDAVSWRILLEDLNTAWFQHRSGQPTPCPRPERRMRGGRRC</sequence>
<dbReference type="GO" id="GO:0003824">
    <property type="term" value="F:catalytic activity"/>
    <property type="evidence" value="ECO:0007669"/>
    <property type="project" value="InterPro"/>
</dbReference>
<comment type="caution">
    <text evidence="3">The sequence shown here is derived from an EMBL/GenBank/DDBJ whole genome shotgun (WGS) entry which is preliminary data.</text>
</comment>
<dbReference type="GO" id="GO:0008610">
    <property type="term" value="P:lipid biosynthetic process"/>
    <property type="evidence" value="ECO:0007669"/>
    <property type="project" value="UniProtKB-ARBA"/>
</dbReference>
<evidence type="ECO:0000256" key="1">
    <source>
        <dbReference type="SAM" id="MobiDB-lite"/>
    </source>
</evidence>
<name>X7ZNS5_MYCXE</name>
<reference evidence="3" key="1">
    <citation type="submission" date="2014-01" db="EMBL/GenBank/DDBJ databases">
        <authorList>
            <person name="Brown-Elliot B."/>
            <person name="Wallace R."/>
            <person name="Lenaerts A."/>
            <person name="Ordway D."/>
            <person name="DeGroote M.A."/>
            <person name="Parker T."/>
            <person name="Sizemore C."/>
            <person name="Tallon L.J."/>
            <person name="Sadzewicz L.K."/>
            <person name="Sengamalay N."/>
            <person name="Fraser C.M."/>
            <person name="Hine E."/>
            <person name="Shefchek K.A."/>
            <person name="Das S.P."/>
            <person name="Tettelin H."/>
        </authorList>
    </citation>
    <scope>NUCLEOTIDE SEQUENCE [LARGE SCALE GENOMIC DNA]</scope>
    <source>
        <strain evidence="3">4042</strain>
    </source>
</reference>
<proteinExistence type="predicted"/>
<dbReference type="AlphaFoldDB" id="X7ZNS5"/>